<evidence type="ECO:0000313" key="1">
    <source>
        <dbReference type="EMBL" id="MDO3397007.1"/>
    </source>
</evidence>
<reference evidence="1" key="1">
    <citation type="submission" date="2023-06" db="EMBL/GenBank/DDBJ databases">
        <title>Genome sequence of Nocardioides sp. SOB44.</title>
        <authorList>
            <person name="Zhang G."/>
        </authorList>
    </citation>
    <scope>NUCLEOTIDE SEQUENCE</scope>
    <source>
        <strain evidence="1">SOB44</strain>
    </source>
</reference>
<dbReference type="Proteomes" id="UP001168363">
    <property type="component" value="Unassembled WGS sequence"/>
</dbReference>
<name>A0ABT8TX95_9ACTN</name>
<accession>A0ABT8TX95</accession>
<keyword evidence="2" id="KW-1185">Reference proteome</keyword>
<gene>
    <name evidence="1" type="ORF">QWJ41_14870</name>
</gene>
<comment type="caution">
    <text evidence="1">The sequence shown here is derived from an EMBL/GenBank/DDBJ whole genome shotgun (WGS) entry which is preliminary data.</text>
</comment>
<evidence type="ECO:0000313" key="2">
    <source>
        <dbReference type="Proteomes" id="UP001168363"/>
    </source>
</evidence>
<proteinExistence type="predicted"/>
<organism evidence="1 2">
    <name type="scientific">Nocardioides cremeus</name>
    <dbReference type="NCBI Taxonomy" id="3058044"/>
    <lineage>
        <taxon>Bacteria</taxon>
        <taxon>Bacillati</taxon>
        <taxon>Actinomycetota</taxon>
        <taxon>Actinomycetes</taxon>
        <taxon>Propionibacteriales</taxon>
        <taxon>Nocardioidaceae</taxon>
        <taxon>Nocardioides</taxon>
    </lineage>
</organism>
<protein>
    <submittedName>
        <fullName evidence="1">Uncharacterized protein</fullName>
    </submittedName>
</protein>
<dbReference type="EMBL" id="JAULSC010000016">
    <property type="protein sequence ID" value="MDO3397007.1"/>
    <property type="molecule type" value="Genomic_DNA"/>
</dbReference>
<sequence>MTSTVRSVTVRMEADVAKYIADMKAAGRATDQAFRQVDLKQVDTRLKSIDASTKSMATSMRNGSVQVRTLDTDVRTLGRGLTDVEKISTRTSASIDQLSGRLRIGLDLLAMFGPASVPIGAVAVPALAGLTSQLGFSVLAAGGAVLAFQGVGDALEAIEKARLDPTVENLEAARDAMRDLGPDAGSFVGHLQELSDEVTELRLAGAAGLMPGLDTVLSAFETRLPELKAIISEVTDATGDALAGGAASVAGERWDDFFGFLEDNARENIDGLADSVGNLGHGLSELWMAFSPLESDFIDWTRDATESFDDWATRLDQTEGFEDFLDYVAATGPQVADTLGALGSAAVDLVQAAAPLGGPSLQAIEGIAEAFSLIADSDAGTVLLAAAAGMATFNRANAIWMKTKGSTPIQANIVTPIRDMRAAAPGIGQVGTYFASMGQSAQFASKQTLAARAAVGGFARTAAPTLFKSAALGGGLALAMSGVSDSMGLSNATSLALMGSIAGPWGAAIGGGIGLAMDFAAAQERMAEETRATDEAIESQSVTAMRARWRELREEVSEMADIKPWEFWKSIPAAMGNEPNEKVEQLNRLSAALRGVEMDTDWEADARRAGGGIEDFLLGPLGESADAFRLASLGAGDFSAQLQRLSDVLGNRGKWRAFQAAIDDARASLEENGRTLDRTTEKGRANEAALDGIAATALAASESLKGMKRVEFLAGARKQFIDVAKGMGMAADDAQALADKLGLIGNQKPKVKVDADTKNADRKLDKTKNKADRLGWLVPQPRVDAKTDEADGAFADLYRAGMRVDGMRPNPKVTVDAAGAYGPIAGVQSALNNLRDKTVYIRTVSLRTGPGGQGNGYAPSARGNLFPSVTAYAMGGIDRPDRHLPEVATGGPVRVWAEPETGGEAYIPLANDDRRSRAKSIAEEVVGQFGGQVSWYARGGVYRSSGEIAATSGGRSVGALRQALQGMSIGGHLSLDADGRGGTLDARIERVSSGVVRRELDADAAFDDMVTGR</sequence>
<dbReference type="RefSeq" id="WP_302709187.1">
    <property type="nucleotide sequence ID" value="NZ_JAULSC010000016.1"/>
</dbReference>